<sequence>MLNYYTIHFRNRDKVENTMDTARIWHGIFFKILKDYDKDISTRYHEQLSKQSFSISPILSEYGVNKGYFSENSSLKVNISLFTDEINKGLFEFIKKNKSFNYGETELLIEEIHFKVIDEETLDTYRIKRGIMNFISPTTFRINPVNSPLPNPKRIFKSLSKTYLDIFGKELLNDEIIEQLEKYVVIEGLNINTEVARYKKFDITGFKGQITLNLKFPDEEVQRNLEKLFVLASYVGIGYKTGMGMGQCIVLKK</sequence>
<evidence type="ECO:0000313" key="6">
    <source>
        <dbReference type="EMBL" id="SUY46401.1"/>
    </source>
</evidence>
<reference evidence="6 7" key="1">
    <citation type="submission" date="2018-06" db="EMBL/GenBank/DDBJ databases">
        <authorList>
            <consortium name="Pathogen Informatics"/>
            <person name="Doyle S."/>
        </authorList>
    </citation>
    <scope>NUCLEOTIDE SEQUENCE [LARGE SCALE GENOMIC DNA]</scope>
    <source>
        <strain evidence="6 7">NCTC9836</strain>
    </source>
</reference>
<protein>
    <submittedName>
        <fullName evidence="6">Uncharacterized protein predicted to be involved in DNA repair (RAMP superfamily)</fullName>
    </submittedName>
</protein>
<accession>A0A381J7L2</accession>
<organism evidence="6 7">
    <name type="scientific">Clostridium putrefaciens</name>
    <dbReference type="NCBI Taxonomy" id="99675"/>
    <lineage>
        <taxon>Bacteria</taxon>
        <taxon>Bacillati</taxon>
        <taxon>Bacillota</taxon>
        <taxon>Clostridia</taxon>
        <taxon>Eubacteriales</taxon>
        <taxon>Clostridiaceae</taxon>
        <taxon>Clostridium</taxon>
    </lineage>
</organism>
<dbReference type="Pfam" id="PF10040">
    <property type="entry name" value="CRISPR_Cas6"/>
    <property type="match status" value="1"/>
</dbReference>
<dbReference type="InterPro" id="IPR045747">
    <property type="entry name" value="CRISPR-assoc_prot_Cas6_N_sf"/>
</dbReference>
<feature type="domain" description="CRISPR-associated protein Cas6 C-terminal" evidence="5">
    <location>
        <begin position="132"/>
        <end position="247"/>
    </location>
</feature>
<dbReference type="AlphaFoldDB" id="A0A381J7L2"/>
<evidence type="ECO:0000259" key="5">
    <source>
        <dbReference type="Pfam" id="PF10040"/>
    </source>
</evidence>
<dbReference type="GO" id="GO:0016788">
    <property type="term" value="F:hydrolase activity, acting on ester bonds"/>
    <property type="evidence" value="ECO:0007669"/>
    <property type="project" value="InterPro"/>
</dbReference>
<evidence type="ECO:0000256" key="1">
    <source>
        <dbReference type="ARBA" id="ARBA00022722"/>
    </source>
</evidence>
<dbReference type="GO" id="GO:0051607">
    <property type="term" value="P:defense response to virus"/>
    <property type="evidence" value="ECO:0007669"/>
    <property type="project" value="UniProtKB-KW"/>
</dbReference>
<evidence type="ECO:0000256" key="2">
    <source>
        <dbReference type="ARBA" id="ARBA00022759"/>
    </source>
</evidence>
<keyword evidence="3" id="KW-0378">Hydrolase</keyword>
<keyword evidence="4" id="KW-0051">Antiviral defense</keyword>
<keyword evidence="1" id="KW-0540">Nuclease</keyword>
<dbReference type="Gene3D" id="3.30.70.1890">
    <property type="match status" value="1"/>
</dbReference>
<evidence type="ECO:0000313" key="7">
    <source>
        <dbReference type="Proteomes" id="UP000254664"/>
    </source>
</evidence>
<keyword evidence="2" id="KW-0255">Endonuclease</keyword>
<name>A0A381J7L2_9CLOT</name>
<dbReference type="InterPro" id="IPR010156">
    <property type="entry name" value="CRISPR-assoc_prot_Cas6"/>
</dbReference>
<evidence type="ECO:0000256" key="4">
    <source>
        <dbReference type="ARBA" id="ARBA00023118"/>
    </source>
</evidence>
<keyword evidence="7" id="KW-1185">Reference proteome</keyword>
<dbReference type="Gene3D" id="3.30.70.1900">
    <property type="match status" value="1"/>
</dbReference>
<dbReference type="InterPro" id="IPR019267">
    <property type="entry name" value="CRISPR-assoc_Cas6_C"/>
</dbReference>
<evidence type="ECO:0000256" key="3">
    <source>
        <dbReference type="ARBA" id="ARBA00022801"/>
    </source>
</evidence>
<dbReference type="GO" id="GO:0004519">
    <property type="term" value="F:endonuclease activity"/>
    <property type="evidence" value="ECO:0007669"/>
    <property type="project" value="UniProtKB-KW"/>
</dbReference>
<dbReference type="CDD" id="cd21141">
    <property type="entry name" value="Cas6_III-like"/>
    <property type="match status" value="1"/>
</dbReference>
<gene>
    <name evidence="6" type="ORF">NCTC9836_00740</name>
</gene>
<dbReference type="Proteomes" id="UP000254664">
    <property type="component" value="Unassembled WGS sequence"/>
</dbReference>
<dbReference type="NCBIfam" id="TIGR01877">
    <property type="entry name" value="cas_cas6"/>
    <property type="match status" value="1"/>
</dbReference>
<dbReference type="EMBL" id="UFWZ01000001">
    <property type="protein sequence ID" value="SUY46401.1"/>
    <property type="molecule type" value="Genomic_DNA"/>
</dbReference>
<proteinExistence type="predicted"/>
<dbReference type="RefSeq" id="WP_172556257.1">
    <property type="nucleotide sequence ID" value="NZ_UFWZ01000001.1"/>
</dbReference>